<sequence length="257" mass="29360">MEEASGSSSSPPPPPPYESSNISDQNIRWDDYSQFKGGAVHFDLLKDARAYEWKSGFPRWYYKAAHTVPWLAIIRLYVKDISQTMTNGLHLSSENINLRDSCVFTDGIYLGAYRRSIGFTHCRRYALCDVGENPQWKGLLLVLSTGFKELSRFRIDDLSAKNVRFADAVNGKNELVYKFDCINKDNNLNAIFDNIPMQGWWPWRKPKSAEALTENIDSASENASAGENASLQQQFEETKEYKYSFCGLNIVLRVLRL</sequence>
<accession>A0AAJ0CJ98</accession>
<feature type="region of interest" description="Disordered" evidence="1">
    <location>
        <begin position="1"/>
        <end position="23"/>
    </location>
</feature>
<evidence type="ECO:0000313" key="2">
    <source>
        <dbReference type="EMBL" id="KAK2593612.1"/>
    </source>
</evidence>
<gene>
    <name evidence="2" type="ORF">QQS21_008700</name>
</gene>
<keyword evidence="3" id="KW-1185">Reference proteome</keyword>
<reference evidence="2" key="1">
    <citation type="submission" date="2023-06" db="EMBL/GenBank/DDBJ databases">
        <title>Conoideocrella luteorostrata (Hypocreales: Clavicipitaceae), a potential biocontrol fungus for elongate hemlock scale in United States Christmas tree production areas.</title>
        <authorList>
            <person name="Barrett H."/>
            <person name="Lovett B."/>
            <person name="Macias A.M."/>
            <person name="Stajich J.E."/>
            <person name="Kasson M.T."/>
        </authorList>
    </citation>
    <scope>NUCLEOTIDE SEQUENCE</scope>
    <source>
        <strain evidence="2">ARSEF 14590</strain>
    </source>
</reference>
<name>A0AAJ0CJ98_9HYPO</name>
<evidence type="ECO:0000313" key="3">
    <source>
        <dbReference type="Proteomes" id="UP001251528"/>
    </source>
</evidence>
<comment type="caution">
    <text evidence="2">The sequence shown here is derived from an EMBL/GenBank/DDBJ whole genome shotgun (WGS) entry which is preliminary data.</text>
</comment>
<dbReference type="Proteomes" id="UP001251528">
    <property type="component" value="Unassembled WGS sequence"/>
</dbReference>
<dbReference type="AlphaFoldDB" id="A0AAJ0CJ98"/>
<protein>
    <submittedName>
        <fullName evidence="2">Uncharacterized protein</fullName>
    </submittedName>
</protein>
<organism evidence="2 3">
    <name type="scientific">Conoideocrella luteorostrata</name>
    <dbReference type="NCBI Taxonomy" id="1105319"/>
    <lineage>
        <taxon>Eukaryota</taxon>
        <taxon>Fungi</taxon>
        <taxon>Dikarya</taxon>
        <taxon>Ascomycota</taxon>
        <taxon>Pezizomycotina</taxon>
        <taxon>Sordariomycetes</taxon>
        <taxon>Hypocreomycetidae</taxon>
        <taxon>Hypocreales</taxon>
        <taxon>Clavicipitaceae</taxon>
        <taxon>Conoideocrella</taxon>
    </lineage>
</organism>
<dbReference type="EMBL" id="JASWJB010000204">
    <property type="protein sequence ID" value="KAK2593612.1"/>
    <property type="molecule type" value="Genomic_DNA"/>
</dbReference>
<evidence type="ECO:0000256" key="1">
    <source>
        <dbReference type="SAM" id="MobiDB-lite"/>
    </source>
</evidence>
<proteinExistence type="predicted"/>